<keyword evidence="3" id="KW-1185">Reference proteome</keyword>
<comment type="caution">
    <text evidence="2">The sequence shown here is derived from an EMBL/GenBank/DDBJ whole genome shotgun (WGS) entry which is preliminary data.</text>
</comment>
<keyword evidence="1" id="KW-0472">Membrane</keyword>
<evidence type="ECO:0000313" key="2">
    <source>
        <dbReference type="EMBL" id="CAG8561071.1"/>
    </source>
</evidence>
<name>A0A9N9BCL6_9GLOM</name>
<evidence type="ECO:0000256" key="1">
    <source>
        <dbReference type="SAM" id="Phobius"/>
    </source>
</evidence>
<accession>A0A9N9BCL6</accession>
<dbReference type="AlphaFoldDB" id="A0A9N9BCL6"/>
<keyword evidence="1" id="KW-0812">Transmembrane</keyword>
<gene>
    <name evidence="2" type="ORF">AGERDE_LOCUS7155</name>
</gene>
<feature type="transmembrane region" description="Helical" evidence="1">
    <location>
        <begin position="93"/>
        <end position="113"/>
    </location>
</feature>
<dbReference type="Proteomes" id="UP000789831">
    <property type="component" value="Unassembled WGS sequence"/>
</dbReference>
<dbReference type="EMBL" id="CAJVPL010001245">
    <property type="protein sequence ID" value="CAG8561071.1"/>
    <property type="molecule type" value="Genomic_DNA"/>
</dbReference>
<feature type="transmembrane region" description="Helical" evidence="1">
    <location>
        <begin position="66"/>
        <end position="87"/>
    </location>
</feature>
<organism evidence="2 3">
    <name type="scientific">Ambispora gerdemannii</name>
    <dbReference type="NCBI Taxonomy" id="144530"/>
    <lineage>
        <taxon>Eukaryota</taxon>
        <taxon>Fungi</taxon>
        <taxon>Fungi incertae sedis</taxon>
        <taxon>Mucoromycota</taxon>
        <taxon>Glomeromycotina</taxon>
        <taxon>Glomeromycetes</taxon>
        <taxon>Archaeosporales</taxon>
        <taxon>Ambisporaceae</taxon>
        <taxon>Ambispora</taxon>
    </lineage>
</organism>
<keyword evidence="1" id="KW-1133">Transmembrane helix</keyword>
<dbReference type="OrthoDB" id="3246235at2759"/>
<protein>
    <submittedName>
        <fullName evidence="2">2189_t:CDS:1</fullName>
    </submittedName>
</protein>
<proteinExistence type="predicted"/>
<evidence type="ECO:0000313" key="3">
    <source>
        <dbReference type="Proteomes" id="UP000789831"/>
    </source>
</evidence>
<sequence length="165" mass="18083">MGGSMSITNETNVSLNIALKQMTPLYYQNDVKPGETMYRSTGAVHFTIEANIDYARRHQYSKMRKFVPITLLSLGSLLTLGSLLAVANVGMPVWFIKVLMALGQISVGGGMAYRELSKNASLSSHGWYAGYNHRLAIRGGPKVVEINGCRFISSDVVEPLTIVKI</sequence>
<reference evidence="2" key="1">
    <citation type="submission" date="2021-06" db="EMBL/GenBank/DDBJ databases">
        <authorList>
            <person name="Kallberg Y."/>
            <person name="Tangrot J."/>
            <person name="Rosling A."/>
        </authorList>
    </citation>
    <scope>NUCLEOTIDE SEQUENCE</scope>
    <source>
        <strain evidence="2">MT106</strain>
    </source>
</reference>